<dbReference type="AlphaFoldDB" id="A0AA47NLI3"/>
<reference evidence="3" key="1">
    <citation type="journal article" date="2023" name="Front. Mar. Sci.">
        <title>A new Merluccius polli reference genome to investigate the effects of global change in West African waters.</title>
        <authorList>
            <person name="Mateo J.L."/>
            <person name="Blanco-Fernandez C."/>
            <person name="Garcia-Vazquez E."/>
            <person name="Machado-Schiaffino G."/>
        </authorList>
    </citation>
    <scope>NUCLEOTIDE SEQUENCE</scope>
    <source>
        <strain evidence="3">C29</strain>
        <tissue evidence="3">Fin</tissue>
    </source>
</reference>
<dbReference type="PANTHER" id="PTHR37984:SF15">
    <property type="entry name" value="INTEGRASE CATALYTIC DOMAIN-CONTAINING PROTEIN"/>
    <property type="match status" value="1"/>
</dbReference>
<keyword evidence="4" id="KW-1185">Reference proteome</keyword>
<protein>
    <recommendedName>
        <fullName evidence="1">Gypsy retrotransposon integrase-like protein 1</fullName>
    </recommendedName>
</protein>
<accession>A0AA47NLI3</accession>
<dbReference type="Gene3D" id="1.10.340.70">
    <property type="match status" value="1"/>
</dbReference>
<proteinExistence type="predicted"/>
<feature type="domain" description="Integrase zinc-binding" evidence="2">
    <location>
        <begin position="46"/>
        <end position="103"/>
    </location>
</feature>
<evidence type="ECO:0000259" key="2">
    <source>
        <dbReference type="Pfam" id="PF17921"/>
    </source>
</evidence>
<evidence type="ECO:0000313" key="3">
    <source>
        <dbReference type="EMBL" id="KAK0130996.1"/>
    </source>
</evidence>
<dbReference type="FunFam" id="1.10.340.70:FF:000001">
    <property type="entry name" value="Retrovirus-related Pol polyprotein from transposon gypsy-like Protein"/>
    <property type="match status" value="1"/>
</dbReference>
<dbReference type="Proteomes" id="UP001174136">
    <property type="component" value="Unassembled WGS sequence"/>
</dbReference>
<evidence type="ECO:0000313" key="4">
    <source>
        <dbReference type="Proteomes" id="UP001174136"/>
    </source>
</evidence>
<name>A0AA47NLI3_MERPO</name>
<gene>
    <name evidence="3" type="ORF">N1851_034320</name>
</gene>
<dbReference type="EMBL" id="JAOPHQ010006582">
    <property type="protein sequence ID" value="KAK0130996.1"/>
    <property type="molecule type" value="Genomic_DNA"/>
</dbReference>
<dbReference type="PANTHER" id="PTHR37984">
    <property type="entry name" value="PROTEIN CBG26694"/>
    <property type="match status" value="1"/>
</dbReference>
<dbReference type="InterPro" id="IPR050951">
    <property type="entry name" value="Retrovirus_Pol_polyprotein"/>
</dbReference>
<dbReference type="InterPro" id="IPR041588">
    <property type="entry name" value="Integrase_H2C2"/>
</dbReference>
<organism evidence="3 4">
    <name type="scientific">Merluccius polli</name>
    <name type="common">Benguela hake</name>
    <name type="synonym">Merluccius cadenati</name>
    <dbReference type="NCBI Taxonomy" id="89951"/>
    <lineage>
        <taxon>Eukaryota</taxon>
        <taxon>Metazoa</taxon>
        <taxon>Chordata</taxon>
        <taxon>Craniata</taxon>
        <taxon>Vertebrata</taxon>
        <taxon>Euteleostomi</taxon>
        <taxon>Actinopterygii</taxon>
        <taxon>Neopterygii</taxon>
        <taxon>Teleostei</taxon>
        <taxon>Neoteleostei</taxon>
        <taxon>Acanthomorphata</taxon>
        <taxon>Zeiogadaria</taxon>
        <taxon>Gadariae</taxon>
        <taxon>Gadiformes</taxon>
        <taxon>Gadoidei</taxon>
        <taxon>Merlucciidae</taxon>
        <taxon>Merluccius</taxon>
    </lineage>
</organism>
<evidence type="ECO:0000256" key="1">
    <source>
        <dbReference type="ARBA" id="ARBA00039658"/>
    </source>
</evidence>
<comment type="caution">
    <text evidence="3">The sequence shown here is derived from an EMBL/GenBank/DDBJ whole genome shotgun (WGS) entry which is preliminary data.</text>
</comment>
<dbReference type="Pfam" id="PF17921">
    <property type="entry name" value="Integrase_H2C2"/>
    <property type="match status" value="1"/>
</dbReference>
<sequence>MAVFREIPAVNLGNVNRLPRIKVCDGALKRTWLEPATGEARWHTVVPEALRDQDLVLRHGLPGVGHFGVTKTLKRVQQSFYWGQCRRDVEDHCHRCDPCAARKGP</sequence>